<accession>A0A183J9Y9</accession>
<dbReference type="Proteomes" id="UP000270296">
    <property type="component" value="Unassembled WGS sequence"/>
</dbReference>
<reference evidence="1 2" key="2">
    <citation type="submission" date="2018-11" db="EMBL/GenBank/DDBJ databases">
        <authorList>
            <consortium name="Pathogen Informatics"/>
        </authorList>
    </citation>
    <scope>NUCLEOTIDE SEQUENCE [LARGE SCALE GENOMIC DNA]</scope>
</reference>
<evidence type="ECO:0000313" key="2">
    <source>
        <dbReference type="Proteomes" id="UP000270296"/>
    </source>
</evidence>
<proteinExistence type="predicted"/>
<dbReference type="WBParaSite" id="SBAD_0001309701-mRNA-1">
    <property type="protein sequence ID" value="SBAD_0001309701-mRNA-1"/>
    <property type="gene ID" value="SBAD_0001309701"/>
</dbReference>
<dbReference type="AlphaFoldDB" id="A0A183J9Y9"/>
<evidence type="ECO:0000313" key="1">
    <source>
        <dbReference type="EMBL" id="VDP50895.1"/>
    </source>
</evidence>
<organism evidence="3">
    <name type="scientific">Soboliphyme baturini</name>
    <dbReference type="NCBI Taxonomy" id="241478"/>
    <lineage>
        <taxon>Eukaryota</taxon>
        <taxon>Metazoa</taxon>
        <taxon>Ecdysozoa</taxon>
        <taxon>Nematoda</taxon>
        <taxon>Enoplea</taxon>
        <taxon>Dorylaimia</taxon>
        <taxon>Dioctophymatida</taxon>
        <taxon>Dioctophymatoidea</taxon>
        <taxon>Soboliphymatidae</taxon>
        <taxon>Soboliphyme</taxon>
    </lineage>
</organism>
<name>A0A183J9Y9_9BILA</name>
<evidence type="ECO:0000313" key="3">
    <source>
        <dbReference type="WBParaSite" id="SBAD_0001309701-mRNA-1"/>
    </source>
</evidence>
<keyword evidence="2" id="KW-1185">Reference proteome</keyword>
<dbReference type="OrthoDB" id="5810146at2759"/>
<sequence length="40" mass="4390">MHEANGLDMIISLVLNEIKPLVDRSVMLALEIKVLIISSA</sequence>
<gene>
    <name evidence="1" type="ORF">SBAD_LOCUS12687</name>
</gene>
<protein>
    <submittedName>
        <fullName evidence="3">Transcriptional regulator</fullName>
    </submittedName>
</protein>
<reference evidence="3" key="1">
    <citation type="submission" date="2016-06" db="UniProtKB">
        <authorList>
            <consortium name="WormBaseParasite"/>
        </authorList>
    </citation>
    <scope>IDENTIFICATION</scope>
</reference>
<dbReference type="EMBL" id="UZAM01018491">
    <property type="protein sequence ID" value="VDP50895.1"/>
    <property type="molecule type" value="Genomic_DNA"/>
</dbReference>